<name>A0A0P1AN35_PLAHL</name>
<dbReference type="EMBL" id="CCYD01000610">
    <property type="protein sequence ID" value="CEG42214.1"/>
    <property type="molecule type" value="Genomic_DNA"/>
</dbReference>
<keyword evidence="2" id="KW-1185">Reference proteome</keyword>
<reference evidence="2" key="1">
    <citation type="submission" date="2014-09" db="EMBL/GenBank/DDBJ databases">
        <authorList>
            <person name="Sharma Rahul"/>
            <person name="Thines Marco"/>
        </authorList>
    </citation>
    <scope>NUCLEOTIDE SEQUENCE [LARGE SCALE GENOMIC DNA]</scope>
</reference>
<evidence type="ECO:0000313" key="1">
    <source>
        <dbReference type="EMBL" id="CEG42214.1"/>
    </source>
</evidence>
<dbReference type="AlphaFoldDB" id="A0A0P1AN35"/>
<proteinExistence type="predicted"/>
<organism evidence="1 2">
    <name type="scientific">Plasmopara halstedii</name>
    <name type="common">Downy mildew of sunflower</name>
    <dbReference type="NCBI Taxonomy" id="4781"/>
    <lineage>
        <taxon>Eukaryota</taxon>
        <taxon>Sar</taxon>
        <taxon>Stramenopiles</taxon>
        <taxon>Oomycota</taxon>
        <taxon>Peronosporomycetes</taxon>
        <taxon>Peronosporales</taxon>
        <taxon>Peronosporaceae</taxon>
        <taxon>Plasmopara</taxon>
    </lineage>
</organism>
<dbReference type="RefSeq" id="XP_024578583.1">
    <property type="nucleotide sequence ID" value="XM_024728069.1"/>
</dbReference>
<dbReference type="GeneID" id="36407563"/>
<sequence length="89" mass="9972">MVSKITIALNHQLKAEETQRSQEQLHRLIALPSMFAAVSGKISVFALKIALKEFEKAQEKCSAAGTKEVGEYSVVYWQVSEGEWRCTGR</sequence>
<accession>A0A0P1AN35</accession>
<dbReference type="Proteomes" id="UP000054928">
    <property type="component" value="Unassembled WGS sequence"/>
</dbReference>
<evidence type="ECO:0000313" key="2">
    <source>
        <dbReference type="Proteomes" id="UP000054928"/>
    </source>
</evidence>
<protein>
    <submittedName>
        <fullName evidence="1">Uncharacterized protein</fullName>
    </submittedName>
</protein>